<dbReference type="CDD" id="cd03801">
    <property type="entry name" value="GT4_PimA-like"/>
    <property type="match status" value="1"/>
</dbReference>
<dbReference type="InterPro" id="IPR028098">
    <property type="entry name" value="Glyco_trans_4-like_N"/>
</dbReference>
<organism evidence="4 5">
    <name type="scientific">Rhodovulum iodosum</name>
    <dbReference type="NCBI Taxonomy" id="68291"/>
    <lineage>
        <taxon>Bacteria</taxon>
        <taxon>Pseudomonadati</taxon>
        <taxon>Pseudomonadota</taxon>
        <taxon>Alphaproteobacteria</taxon>
        <taxon>Rhodobacterales</taxon>
        <taxon>Paracoccaceae</taxon>
        <taxon>Rhodovulum</taxon>
    </lineage>
</organism>
<dbReference type="PANTHER" id="PTHR12526:SF510">
    <property type="entry name" value="D-INOSITOL 3-PHOSPHATE GLYCOSYLTRANSFERASE"/>
    <property type="match status" value="1"/>
</dbReference>
<keyword evidence="5" id="KW-1185">Reference proteome</keyword>
<evidence type="ECO:0000313" key="4">
    <source>
        <dbReference type="EMBL" id="MEX5727777.1"/>
    </source>
</evidence>
<evidence type="ECO:0000313" key="5">
    <source>
        <dbReference type="Proteomes" id="UP001560019"/>
    </source>
</evidence>
<name>A0ABV3XR38_9RHOB</name>
<keyword evidence="1" id="KW-0328">Glycosyltransferase</keyword>
<feature type="domain" description="Glycosyltransferase subfamily 4-like N-terminal" evidence="3">
    <location>
        <begin position="84"/>
        <end position="157"/>
    </location>
</feature>
<dbReference type="Pfam" id="PF13692">
    <property type="entry name" value="Glyco_trans_1_4"/>
    <property type="match status" value="1"/>
</dbReference>
<gene>
    <name evidence="4" type="ORF">Ga0609869_001130</name>
</gene>
<keyword evidence="2" id="KW-0808">Transferase</keyword>
<dbReference type="PANTHER" id="PTHR12526">
    <property type="entry name" value="GLYCOSYLTRANSFERASE"/>
    <property type="match status" value="1"/>
</dbReference>
<dbReference type="SUPFAM" id="SSF53756">
    <property type="entry name" value="UDP-Glycosyltransferase/glycogen phosphorylase"/>
    <property type="match status" value="1"/>
</dbReference>
<reference evidence="4 5" key="1">
    <citation type="submission" date="2024-06" db="EMBL/GenBank/DDBJ databases">
        <title>Genome of Rhodovulum iodosum, a marine photoferrotroph.</title>
        <authorList>
            <person name="Bianchini G."/>
            <person name="Nikeleit V."/>
            <person name="Kappler A."/>
            <person name="Bryce C."/>
            <person name="Sanchez-Baracaldo P."/>
        </authorList>
    </citation>
    <scope>NUCLEOTIDE SEQUENCE [LARGE SCALE GENOMIC DNA]</scope>
    <source>
        <strain evidence="4 5">UT/N1</strain>
    </source>
</reference>
<evidence type="ECO:0000259" key="3">
    <source>
        <dbReference type="Pfam" id="PF13439"/>
    </source>
</evidence>
<dbReference type="EMBL" id="JBEHHI010000001">
    <property type="protein sequence ID" value="MEX5727777.1"/>
    <property type="molecule type" value="Genomic_DNA"/>
</dbReference>
<dbReference type="Pfam" id="PF13439">
    <property type="entry name" value="Glyco_transf_4"/>
    <property type="match status" value="1"/>
</dbReference>
<comment type="caution">
    <text evidence="4">The sequence shown here is derived from an EMBL/GenBank/DDBJ whole genome shotgun (WGS) entry which is preliminary data.</text>
</comment>
<proteinExistence type="predicted"/>
<evidence type="ECO:0000256" key="1">
    <source>
        <dbReference type="ARBA" id="ARBA00022676"/>
    </source>
</evidence>
<sequence>MSRQAVFAVPGDLDSVTGGYIYEKQLLLGLRRAGWDVAHLALPGSFPDPTPKDMQVTGDAFAALAPQTPVLLDGFLPGATDPAQLARLRAPFVAVTHHPLALETGLAPGRAAHLYRVERANLARAAHVIVPSAETARTLAADYDVPAARITVAPPGVTRPEAGPEAAAPGPPLILSVGLLVPRKGHDVLLRALAEVADLPWRAVIVGGSPDPACAADLRSLQTALGLDGRVSFAGQVAEDTLGRHFSQAAVFALATRYEGYGMVFAEALVHGLPIVGCSGGAVADTVPAEAALLVPPDDAAGLAWALRRVLADPNARARIAAASARHGAMLPTWDETAGIVAQVLARIACG</sequence>
<accession>A0ABV3XR38</accession>
<evidence type="ECO:0000256" key="2">
    <source>
        <dbReference type="ARBA" id="ARBA00022679"/>
    </source>
</evidence>
<dbReference type="Proteomes" id="UP001560019">
    <property type="component" value="Unassembled WGS sequence"/>
</dbReference>
<dbReference type="RefSeq" id="WP_125405739.1">
    <property type="nucleotide sequence ID" value="NZ_JBEHHI010000001.1"/>
</dbReference>
<protein>
    <submittedName>
        <fullName evidence="4">Glycosyltransferase involved in cell wall biosynthesis</fullName>
    </submittedName>
</protein>
<dbReference type="Gene3D" id="3.40.50.2000">
    <property type="entry name" value="Glycogen Phosphorylase B"/>
    <property type="match status" value="2"/>
</dbReference>